<comment type="caution">
    <text evidence="2">The sequence shown here is derived from an EMBL/GenBank/DDBJ whole genome shotgun (WGS) entry which is preliminary data.</text>
</comment>
<dbReference type="Proteomes" id="UP000499080">
    <property type="component" value="Unassembled WGS sequence"/>
</dbReference>
<proteinExistence type="predicted"/>
<organism evidence="2 3">
    <name type="scientific">Araneus ventricosus</name>
    <name type="common">Orbweaver spider</name>
    <name type="synonym">Epeira ventricosa</name>
    <dbReference type="NCBI Taxonomy" id="182803"/>
    <lineage>
        <taxon>Eukaryota</taxon>
        <taxon>Metazoa</taxon>
        <taxon>Ecdysozoa</taxon>
        <taxon>Arthropoda</taxon>
        <taxon>Chelicerata</taxon>
        <taxon>Arachnida</taxon>
        <taxon>Araneae</taxon>
        <taxon>Araneomorphae</taxon>
        <taxon>Entelegynae</taxon>
        <taxon>Araneoidea</taxon>
        <taxon>Araneidae</taxon>
        <taxon>Araneus</taxon>
    </lineage>
</organism>
<accession>A0A4Y2PFH2</accession>
<evidence type="ECO:0000313" key="2">
    <source>
        <dbReference type="EMBL" id="GBN50094.1"/>
    </source>
</evidence>
<evidence type="ECO:0000256" key="1">
    <source>
        <dbReference type="SAM" id="MobiDB-lite"/>
    </source>
</evidence>
<feature type="non-terminal residue" evidence="2">
    <location>
        <position position="1"/>
    </location>
</feature>
<dbReference type="AlphaFoldDB" id="A0A4Y2PFH2"/>
<evidence type="ECO:0000313" key="3">
    <source>
        <dbReference type="Proteomes" id="UP000499080"/>
    </source>
</evidence>
<feature type="region of interest" description="Disordered" evidence="1">
    <location>
        <begin position="1"/>
        <end position="34"/>
    </location>
</feature>
<gene>
    <name evidence="2" type="ORF">AVEN_51014-2_1</name>
</gene>
<keyword evidence="3" id="KW-1185">Reference proteome</keyword>
<protein>
    <submittedName>
        <fullName evidence="2">Uncharacterized protein</fullName>
    </submittedName>
</protein>
<dbReference type="EMBL" id="BGPR01011193">
    <property type="protein sequence ID" value="GBN50094.1"/>
    <property type="molecule type" value="Genomic_DNA"/>
</dbReference>
<name>A0A4Y2PFH2_ARAVE</name>
<sequence>APRGLFRDGPVISNRSQMTRTEPELAPPLQDSVPYHRKDMAATYDLEYSKSHKRRGFSGIGFRIWSPPAPRPRLEHSATTVSNSEMNAIVANEYFGL</sequence>
<reference evidence="2 3" key="1">
    <citation type="journal article" date="2019" name="Sci. Rep.">
        <title>Orb-weaving spider Araneus ventricosus genome elucidates the spidroin gene catalogue.</title>
        <authorList>
            <person name="Kono N."/>
            <person name="Nakamura H."/>
            <person name="Ohtoshi R."/>
            <person name="Moran D.A.P."/>
            <person name="Shinohara A."/>
            <person name="Yoshida Y."/>
            <person name="Fujiwara M."/>
            <person name="Mori M."/>
            <person name="Tomita M."/>
            <person name="Arakawa K."/>
        </authorList>
    </citation>
    <scope>NUCLEOTIDE SEQUENCE [LARGE SCALE GENOMIC DNA]</scope>
</reference>